<dbReference type="STRING" id="123214.PERMA_0033"/>
<dbReference type="EMBL" id="CP001230">
    <property type="protein sequence ID" value="ACO04286.1"/>
    <property type="molecule type" value="Genomic_DNA"/>
</dbReference>
<dbReference type="PANTHER" id="PTHR38682:SF1">
    <property type="entry name" value="V-TYPE ATP SYNTHASE SUBUNIT C"/>
    <property type="match status" value="1"/>
</dbReference>
<dbReference type="SUPFAM" id="SSF103486">
    <property type="entry name" value="V-type ATP synthase subunit C"/>
    <property type="match status" value="1"/>
</dbReference>
<name>C0QT16_PERMH</name>
<evidence type="ECO:0000256" key="1">
    <source>
        <dbReference type="ARBA" id="ARBA00022448"/>
    </source>
</evidence>
<dbReference type="HOGENOM" id="CLU_993395_0_0_0"/>
<reference evidence="3 4" key="1">
    <citation type="journal article" date="2009" name="J. Bacteriol.">
        <title>Complete and draft genome sequences of six members of the Aquificales.</title>
        <authorList>
            <person name="Reysenbach A.L."/>
            <person name="Hamamura N."/>
            <person name="Podar M."/>
            <person name="Griffiths E."/>
            <person name="Ferreira S."/>
            <person name="Hochstein R."/>
            <person name="Heidelberg J."/>
            <person name="Johnson J."/>
            <person name="Mead D."/>
            <person name="Pohorille A."/>
            <person name="Sarmiento M."/>
            <person name="Schweighofer K."/>
            <person name="Seshadri R."/>
            <person name="Voytek M.A."/>
        </authorList>
    </citation>
    <scope>NUCLEOTIDE SEQUENCE [LARGE SCALE GENOMIC DNA]</scope>
    <source>
        <strain evidence="4">DSM 14350 / EX-H1</strain>
    </source>
</reference>
<dbReference type="Proteomes" id="UP000001366">
    <property type="component" value="Chromosome"/>
</dbReference>
<dbReference type="InterPro" id="IPR002843">
    <property type="entry name" value="ATPase_V0-cplx_csu/dsu"/>
</dbReference>
<proteinExistence type="predicted"/>
<dbReference type="PaxDb" id="123214-PERMA_0033"/>
<sequence length="280" mass="32919">MQIAKLHRSVYISSKSRTLKSKILRPEFFEQLLSSKTVGDIKSFLQGTDYGSFIGGFEDSDIYEGLEDYFYDLFIKVTTGLGRREKELLYLFFIKRRDIIKLKGEIRKGKDYELRLRKIDLSYIKQLKESVGKLPVSERREAKFIIGSFYDLQNLITAVKLRIIYRSQPEDVYPFILPFGYKTGYRLISEILSSSSLSDVSRILKDIIGEFSDFVSFRKAVYRYHIDQINKVWYGYPFKFSIPFALLRLKEIEIKNIKAVYEGKKFRMPDEEIKKMLVGV</sequence>
<evidence type="ECO:0000256" key="2">
    <source>
        <dbReference type="ARBA" id="ARBA00023065"/>
    </source>
</evidence>
<dbReference type="OrthoDB" id="12298at2"/>
<dbReference type="eggNOG" id="COG1527">
    <property type="taxonomic scope" value="Bacteria"/>
</dbReference>
<protein>
    <submittedName>
        <fullName evidence="3">ATP synthase, subunit (C/AC39)</fullName>
    </submittedName>
</protein>
<keyword evidence="1" id="KW-0813">Transport</keyword>
<accession>C0QT16</accession>
<dbReference type="AlphaFoldDB" id="C0QT16"/>
<gene>
    <name evidence="3" type="ordered locus">PERMA_0033</name>
</gene>
<organism evidence="3 4">
    <name type="scientific">Persephonella marina (strain DSM 14350 / EX-H1)</name>
    <dbReference type="NCBI Taxonomy" id="123214"/>
    <lineage>
        <taxon>Bacteria</taxon>
        <taxon>Pseudomonadati</taxon>
        <taxon>Aquificota</taxon>
        <taxon>Aquificia</taxon>
        <taxon>Aquificales</taxon>
        <taxon>Hydrogenothermaceae</taxon>
        <taxon>Persephonella</taxon>
    </lineage>
</organism>
<dbReference type="Gene3D" id="1.10.132.50">
    <property type="entry name" value="ATP synthase (C/AC39) subunit, domain 3"/>
    <property type="match status" value="2"/>
</dbReference>
<dbReference type="RefSeq" id="WP_012676524.1">
    <property type="nucleotide sequence ID" value="NC_012440.1"/>
</dbReference>
<dbReference type="Pfam" id="PF01992">
    <property type="entry name" value="vATP-synt_AC39"/>
    <property type="match status" value="2"/>
</dbReference>
<dbReference type="InterPro" id="IPR050873">
    <property type="entry name" value="V-ATPase_V0D/AC39_subunit"/>
</dbReference>
<evidence type="ECO:0000313" key="3">
    <source>
        <dbReference type="EMBL" id="ACO04286.1"/>
    </source>
</evidence>
<dbReference type="KEGG" id="pmx:PERMA_0033"/>
<dbReference type="PANTHER" id="PTHR38682">
    <property type="entry name" value="V-TYPE ATP SYNTHASE SUBUNIT C"/>
    <property type="match status" value="1"/>
</dbReference>
<keyword evidence="2" id="KW-0406">Ion transport</keyword>
<keyword evidence="4" id="KW-1185">Reference proteome</keyword>
<evidence type="ECO:0000313" key="4">
    <source>
        <dbReference type="Proteomes" id="UP000001366"/>
    </source>
</evidence>
<dbReference type="InterPro" id="IPR044911">
    <property type="entry name" value="V-type_ATPase_csu/dsu_dom_3"/>
</dbReference>
<dbReference type="InterPro" id="IPR036079">
    <property type="entry name" value="ATPase_csu/dsu_sf"/>
</dbReference>
<dbReference type="GO" id="GO:0046961">
    <property type="term" value="F:proton-transporting ATPase activity, rotational mechanism"/>
    <property type="evidence" value="ECO:0007669"/>
    <property type="project" value="InterPro"/>
</dbReference>